<keyword evidence="3" id="KW-1185">Reference proteome</keyword>
<dbReference type="KEGG" id="pbap:Pla133_09550"/>
<feature type="signal peptide" evidence="1">
    <location>
        <begin position="1"/>
        <end position="23"/>
    </location>
</feature>
<sequence precursor="true">MPRSLITLLIVAAAWMSPSSAQNQPPPAPGTLLQIPLTGCKEMAEGLVGIAGGDYLFTTDSYTNTNKLGSASFSGDKPALTLYTLTFAAAFPEITELYAAGNPAKAEGYTQGAIKGTIIHELMHVCLGVPKDDEGTDSTSCLHLAIDSSAAKLLCEAIGQVGGSALEGDPPHCLDGLTAAQQGQIEAMCKKIALLSEKWNEPANKEKAEDCIDNHDLAELLELNCDDDPSNDVDPAACQVS</sequence>
<accession>A0A518BFX8</accession>
<dbReference type="EMBL" id="CP036287">
    <property type="protein sequence ID" value="QDU65889.1"/>
    <property type="molecule type" value="Genomic_DNA"/>
</dbReference>
<organism evidence="2 3">
    <name type="scientific">Engelhardtia mirabilis</name>
    <dbReference type="NCBI Taxonomy" id="2528011"/>
    <lineage>
        <taxon>Bacteria</taxon>
        <taxon>Pseudomonadati</taxon>
        <taxon>Planctomycetota</taxon>
        <taxon>Planctomycetia</taxon>
        <taxon>Planctomycetia incertae sedis</taxon>
        <taxon>Engelhardtia</taxon>
    </lineage>
</organism>
<dbReference type="Proteomes" id="UP000316921">
    <property type="component" value="Chromosome"/>
</dbReference>
<proteinExistence type="predicted"/>
<evidence type="ECO:0000313" key="2">
    <source>
        <dbReference type="EMBL" id="QDU65889.1"/>
    </source>
</evidence>
<feature type="chain" id="PRO_5021866577" evidence="1">
    <location>
        <begin position="24"/>
        <end position="241"/>
    </location>
</feature>
<evidence type="ECO:0000313" key="3">
    <source>
        <dbReference type="Proteomes" id="UP000316921"/>
    </source>
</evidence>
<protein>
    <submittedName>
        <fullName evidence="2">Uncharacterized protein</fullName>
    </submittedName>
</protein>
<evidence type="ECO:0000256" key="1">
    <source>
        <dbReference type="SAM" id="SignalP"/>
    </source>
</evidence>
<reference evidence="2 3" key="1">
    <citation type="submission" date="2019-02" db="EMBL/GenBank/DDBJ databases">
        <title>Deep-cultivation of Planctomycetes and their phenomic and genomic characterization uncovers novel biology.</title>
        <authorList>
            <person name="Wiegand S."/>
            <person name="Jogler M."/>
            <person name="Boedeker C."/>
            <person name="Pinto D."/>
            <person name="Vollmers J."/>
            <person name="Rivas-Marin E."/>
            <person name="Kohn T."/>
            <person name="Peeters S.H."/>
            <person name="Heuer A."/>
            <person name="Rast P."/>
            <person name="Oberbeckmann S."/>
            <person name="Bunk B."/>
            <person name="Jeske O."/>
            <person name="Meyerdierks A."/>
            <person name="Storesund J.E."/>
            <person name="Kallscheuer N."/>
            <person name="Luecker S."/>
            <person name="Lage O.M."/>
            <person name="Pohl T."/>
            <person name="Merkel B.J."/>
            <person name="Hornburger P."/>
            <person name="Mueller R.-W."/>
            <person name="Bruemmer F."/>
            <person name="Labrenz M."/>
            <person name="Spormann A.M."/>
            <person name="Op den Camp H."/>
            <person name="Overmann J."/>
            <person name="Amann R."/>
            <person name="Jetten M.S.M."/>
            <person name="Mascher T."/>
            <person name="Medema M.H."/>
            <person name="Devos D.P."/>
            <person name="Kaster A.-K."/>
            <person name="Ovreas L."/>
            <person name="Rohde M."/>
            <person name="Galperin M.Y."/>
            <person name="Jogler C."/>
        </authorList>
    </citation>
    <scope>NUCLEOTIDE SEQUENCE [LARGE SCALE GENOMIC DNA]</scope>
    <source>
        <strain evidence="2 3">Pla133</strain>
    </source>
</reference>
<gene>
    <name evidence="2" type="ORF">Pla133_09550</name>
</gene>
<dbReference type="AlphaFoldDB" id="A0A518BFX8"/>
<name>A0A518BFX8_9BACT</name>
<keyword evidence="1" id="KW-0732">Signal</keyword>